<dbReference type="AlphaFoldDB" id="A0A151JXT5"/>
<evidence type="ECO:0000313" key="1">
    <source>
        <dbReference type="EMBL" id="KYN39839.1"/>
    </source>
</evidence>
<accession>A0A151JXT5</accession>
<gene>
    <name evidence="1" type="ORF">ALC56_05779</name>
</gene>
<sequence>MVAHSDVIFLAETIIRGFRIRSFDCIRADANTVDKRSMLVLIRNPIALDLSSNLDLTMEAIAIRLS</sequence>
<keyword evidence="2" id="KW-1185">Reference proteome</keyword>
<evidence type="ECO:0000313" key="2">
    <source>
        <dbReference type="Proteomes" id="UP000078541"/>
    </source>
</evidence>
<organism evidence="1 2">
    <name type="scientific">Trachymyrmex septentrionalis</name>
    <dbReference type="NCBI Taxonomy" id="34720"/>
    <lineage>
        <taxon>Eukaryota</taxon>
        <taxon>Metazoa</taxon>
        <taxon>Ecdysozoa</taxon>
        <taxon>Arthropoda</taxon>
        <taxon>Hexapoda</taxon>
        <taxon>Insecta</taxon>
        <taxon>Pterygota</taxon>
        <taxon>Neoptera</taxon>
        <taxon>Endopterygota</taxon>
        <taxon>Hymenoptera</taxon>
        <taxon>Apocrita</taxon>
        <taxon>Aculeata</taxon>
        <taxon>Formicoidea</taxon>
        <taxon>Formicidae</taxon>
        <taxon>Myrmicinae</taxon>
        <taxon>Trachymyrmex</taxon>
    </lineage>
</organism>
<proteinExistence type="predicted"/>
<reference evidence="1 2" key="1">
    <citation type="submission" date="2016-03" db="EMBL/GenBank/DDBJ databases">
        <title>Trachymyrmex septentrionalis WGS genome.</title>
        <authorList>
            <person name="Nygaard S."/>
            <person name="Hu H."/>
            <person name="Boomsma J."/>
            <person name="Zhang G."/>
        </authorList>
    </citation>
    <scope>NUCLEOTIDE SEQUENCE [LARGE SCALE GENOMIC DNA]</scope>
    <source>
        <strain evidence="1">Tsep2-gDNA-1</strain>
        <tissue evidence="1">Whole body</tissue>
    </source>
</reference>
<name>A0A151JXT5_9HYME</name>
<dbReference type="EMBL" id="KQ981561">
    <property type="protein sequence ID" value="KYN39839.1"/>
    <property type="molecule type" value="Genomic_DNA"/>
</dbReference>
<dbReference type="Proteomes" id="UP000078541">
    <property type="component" value="Unassembled WGS sequence"/>
</dbReference>
<protein>
    <submittedName>
        <fullName evidence="1">Uncharacterized protein</fullName>
    </submittedName>
</protein>